<dbReference type="AlphaFoldDB" id="A0A8H7VGT6"/>
<dbReference type="EMBL" id="JAEPRB010000083">
    <property type="protein sequence ID" value="KAG2222441.1"/>
    <property type="molecule type" value="Genomic_DNA"/>
</dbReference>
<protein>
    <submittedName>
        <fullName evidence="1">Uncharacterized protein</fullName>
    </submittedName>
</protein>
<proteinExistence type="predicted"/>
<organism evidence="1 2">
    <name type="scientific">Circinella minor</name>
    <dbReference type="NCBI Taxonomy" id="1195481"/>
    <lineage>
        <taxon>Eukaryota</taxon>
        <taxon>Fungi</taxon>
        <taxon>Fungi incertae sedis</taxon>
        <taxon>Mucoromycota</taxon>
        <taxon>Mucoromycotina</taxon>
        <taxon>Mucoromycetes</taxon>
        <taxon>Mucorales</taxon>
        <taxon>Lichtheimiaceae</taxon>
        <taxon>Circinella</taxon>
    </lineage>
</organism>
<gene>
    <name evidence="1" type="ORF">INT45_009453</name>
</gene>
<keyword evidence="2" id="KW-1185">Reference proteome</keyword>
<dbReference type="Proteomes" id="UP000646827">
    <property type="component" value="Unassembled WGS sequence"/>
</dbReference>
<accession>A0A8H7VGT6</accession>
<dbReference type="OrthoDB" id="2224399at2759"/>
<comment type="caution">
    <text evidence="1">The sequence shown here is derived from an EMBL/GenBank/DDBJ whole genome shotgun (WGS) entry which is preliminary data.</text>
</comment>
<reference evidence="1 2" key="1">
    <citation type="submission" date="2020-12" db="EMBL/GenBank/DDBJ databases">
        <title>Metabolic potential, ecology and presence of endohyphal bacteria is reflected in genomic diversity of Mucoromycotina.</title>
        <authorList>
            <person name="Muszewska A."/>
            <person name="Okrasinska A."/>
            <person name="Steczkiewicz K."/>
            <person name="Drgas O."/>
            <person name="Orlowska M."/>
            <person name="Perlinska-Lenart U."/>
            <person name="Aleksandrzak-Piekarczyk T."/>
            <person name="Szatraj K."/>
            <person name="Zielenkiewicz U."/>
            <person name="Pilsyk S."/>
            <person name="Malc E."/>
            <person name="Mieczkowski P."/>
            <person name="Kruszewska J.S."/>
            <person name="Biernat P."/>
            <person name="Pawlowska J."/>
        </authorList>
    </citation>
    <scope>NUCLEOTIDE SEQUENCE [LARGE SCALE GENOMIC DNA]</scope>
    <source>
        <strain evidence="1 2">CBS 142.35</strain>
    </source>
</reference>
<evidence type="ECO:0000313" key="1">
    <source>
        <dbReference type="EMBL" id="KAG2222441.1"/>
    </source>
</evidence>
<sequence length="174" mass="19861">MPIKAPAFSTRQLLGQPPDSKEIRNYITNIQTPCPEPIIKKFSDSTYYSYKSLGLSLCFTTISKQSNDLVLDSIDIYNGHTRDGFQPFVGKEYPYGFTPETQAHEIVSQLGEPDRKGGGGQTRVPCWIEYQFINDKEEEEDSINDDNNKHGLMIQLHGVDWDDREMGWTSMVLF</sequence>
<evidence type="ECO:0000313" key="2">
    <source>
        <dbReference type="Proteomes" id="UP000646827"/>
    </source>
</evidence>
<name>A0A8H7VGT6_9FUNG</name>